<feature type="region of interest" description="Disordered" evidence="4">
    <location>
        <begin position="420"/>
        <end position="465"/>
    </location>
</feature>
<dbReference type="PANTHER" id="PTHR15107:SF0">
    <property type="entry name" value="DNA ENDONUCLEASE ACTIVATOR CTP1 C-TERMINAL DOMAIN-CONTAINING PROTEIN"/>
    <property type="match status" value="1"/>
</dbReference>
<dbReference type="GO" id="GO:0010792">
    <property type="term" value="P:DNA double-strand break processing involved in repair via single-strand annealing"/>
    <property type="evidence" value="ECO:0007669"/>
    <property type="project" value="TreeGrafter"/>
</dbReference>
<evidence type="ECO:0000256" key="3">
    <source>
        <dbReference type="ARBA" id="ARBA00023242"/>
    </source>
</evidence>
<gene>
    <name evidence="6" type="ORF">HIM_03724</name>
</gene>
<keyword evidence="3" id="KW-0539">Nucleus</keyword>
<feature type="region of interest" description="Disordered" evidence="4">
    <location>
        <begin position="56"/>
        <end position="79"/>
    </location>
</feature>
<reference evidence="6 7" key="1">
    <citation type="journal article" date="2014" name="Genome Biol. Evol.">
        <title>Comparative genomics and transcriptomics analyses reveal divergent lifestyle features of nematode endoparasitic fungus Hirsutella minnesotensis.</title>
        <authorList>
            <person name="Lai Y."/>
            <person name="Liu K."/>
            <person name="Zhang X."/>
            <person name="Zhang X."/>
            <person name="Li K."/>
            <person name="Wang N."/>
            <person name="Shu C."/>
            <person name="Wu Y."/>
            <person name="Wang C."/>
            <person name="Bushley K.E."/>
            <person name="Xiang M."/>
            <person name="Liu X."/>
        </authorList>
    </citation>
    <scope>NUCLEOTIDE SEQUENCE [LARGE SCALE GENOMIC DNA]</scope>
    <source>
        <strain evidence="6 7">3608</strain>
    </source>
</reference>
<evidence type="ECO:0000313" key="7">
    <source>
        <dbReference type="Proteomes" id="UP000054481"/>
    </source>
</evidence>
<feature type="domain" description="DNA endonuclease activator Ctp1 C-terminal" evidence="5">
    <location>
        <begin position="564"/>
        <end position="677"/>
    </location>
</feature>
<feature type="compositionally biased region" description="Basic and acidic residues" evidence="4">
    <location>
        <begin position="492"/>
        <end position="502"/>
    </location>
</feature>
<sequence>MEARRADRGRRALCTALEEMHHKIDNEYIPQDRISQMLNELLESVRDGRYGDCSVSQIAGSRPGPTAMDTAEPSSEKPPLYSLDPAATSLPAPMSAMQDLATLKAEHSSLRHRFNALLSNFRNARDALRERKADRDAWRHYAGRLENLIHDAEEEHRIIIPTSRSAGPISAQSSNGLASISLPDDNIAPVAQSEGARQDAGNGLQEYADVVVSAPLELSVPVLSSESTQGDPDDSPDDQLPTLPRDGPGEENSIKNEPSSDTPVFVSERAVRKRKRDDDSLPEAITPRPKVEPEGDSSPILSMIRFASASQENVDLGNIAKKIMTPRKQKETPQPHVYKESDRAVRESATFRTPASATYKPSPRPLSSTNELKTKRPSVLTPLSVNVQRQACDERHSRKPPVKRGLSFALSVLAEDGDAYGAKSSTAKKQNSGVPNASTGGRLKALLDSPTPAESDPVIHRSNKTHRERAYIPDLYMPAPERRTLPFNRDIGASEKSAERTSRTRVGLTPRRDSPLKNSNGCESSPRRKQKEQGASRLRGKPLSELRLEDFKVNPLANDGERFAYSEVVRDRDERACLPGCTDMHCCGKQFRALALSQRPDPPLTPGQQIEEQKLLEGYLGDFAYKLASMSKQEKAELWVEAKTQELANKYGRHRQRFSRMQSPPGFWNADFPDTQELQKERIEAEKRERQGVAERYREATRPNGRWLFRDE</sequence>
<name>A0A0F8A295_9HYPO</name>
<dbReference type="PANTHER" id="PTHR15107">
    <property type="entry name" value="RETINOBLASTOMA BINDING PROTEIN 8"/>
    <property type="match status" value="1"/>
</dbReference>
<organism evidence="6 7">
    <name type="scientific">Hirsutella minnesotensis 3608</name>
    <dbReference type="NCBI Taxonomy" id="1043627"/>
    <lineage>
        <taxon>Eukaryota</taxon>
        <taxon>Fungi</taxon>
        <taxon>Dikarya</taxon>
        <taxon>Ascomycota</taxon>
        <taxon>Pezizomycotina</taxon>
        <taxon>Sordariomycetes</taxon>
        <taxon>Hypocreomycetidae</taxon>
        <taxon>Hypocreales</taxon>
        <taxon>Ophiocordycipitaceae</taxon>
        <taxon>Hirsutella</taxon>
    </lineage>
</organism>
<dbReference type="GO" id="GO:0005634">
    <property type="term" value="C:nucleus"/>
    <property type="evidence" value="ECO:0007669"/>
    <property type="project" value="UniProtKB-SubCell"/>
</dbReference>
<evidence type="ECO:0000313" key="6">
    <source>
        <dbReference type="EMBL" id="KJZ76847.1"/>
    </source>
</evidence>
<dbReference type="GO" id="GO:0003684">
    <property type="term" value="F:damaged DNA binding"/>
    <property type="evidence" value="ECO:0007669"/>
    <property type="project" value="TreeGrafter"/>
</dbReference>
<comment type="subcellular location">
    <subcellularLocation>
        <location evidence="1">Nucleus</location>
    </subcellularLocation>
</comment>
<dbReference type="Proteomes" id="UP000054481">
    <property type="component" value="Unassembled WGS sequence"/>
</dbReference>
<feature type="compositionally biased region" description="Polar residues" evidence="4">
    <location>
        <begin position="423"/>
        <end position="439"/>
    </location>
</feature>
<dbReference type="Pfam" id="PF08573">
    <property type="entry name" value="SAE2"/>
    <property type="match status" value="1"/>
</dbReference>
<keyword evidence="7" id="KW-1185">Reference proteome</keyword>
<dbReference type="EMBL" id="KQ030509">
    <property type="protein sequence ID" value="KJZ76847.1"/>
    <property type="molecule type" value="Genomic_DNA"/>
</dbReference>
<dbReference type="InterPro" id="IPR033316">
    <property type="entry name" value="RBBP8-like"/>
</dbReference>
<feature type="region of interest" description="Disordered" evidence="4">
    <location>
        <begin position="482"/>
        <end position="541"/>
    </location>
</feature>
<feature type="compositionally biased region" description="Basic and acidic residues" evidence="4">
    <location>
        <begin position="328"/>
        <end position="346"/>
    </location>
</feature>
<dbReference type="InterPro" id="IPR013882">
    <property type="entry name" value="Ctp1_C"/>
</dbReference>
<proteinExistence type="predicted"/>
<dbReference type="AlphaFoldDB" id="A0A0F8A295"/>
<protein>
    <recommendedName>
        <fullName evidence="5">DNA endonuclease activator Ctp1 C-terminal domain-containing protein</fullName>
    </recommendedName>
</protein>
<feature type="region of interest" description="Disordered" evidence="4">
    <location>
        <begin position="321"/>
        <end position="402"/>
    </location>
</feature>
<dbReference type="OrthoDB" id="5801062at2759"/>
<evidence type="ECO:0000256" key="4">
    <source>
        <dbReference type="SAM" id="MobiDB-lite"/>
    </source>
</evidence>
<evidence type="ECO:0000259" key="5">
    <source>
        <dbReference type="Pfam" id="PF08573"/>
    </source>
</evidence>
<keyword evidence="2" id="KW-0227">DNA damage</keyword>
<accession>A0A0F8A295</accession>
<feature type="region of interest" description="Disordered" evidence="4">
    <location>
        <begin position="223"/>
        <end position="299"/>
    </location>
</feature>
<evidence type="ECO:0000256" key="2">
    <source>
        <dbReference type="ARBA" id="ARBA00022763"/>
    </source>
</evidence>
<evidence type="ECO:0000256" key="1">
    <source>
        <dbReference type="ARBA" id="ARBA00004123"/>
    </source>
</evidence>